<accession>A0A382HPL5</accession>
<organism evidence="1">
    <name type="scientific">marine metagenome</name>
    <dbReference type="NCBI Taxonomy" id="408172"/>
    <lineage>
        <taxon>unclassified sequences</taxon>
        <taxon>metagenomes</taxon>
        <taxon>ecological metagenomes</taxon>
    </lineage>
</organism>
<dbReference type="EMBL" id="UINC01062354">
    <property type="protein sequence ID" value="SVB88897.1"/>
    <property type="molecule type" value="Genomic_DNA"/>
</dbReference>
<protein>
    <submittedName>
        <fullName evidence="1">Uncharacterized protein</fullName>
    </submittedName>
</protein>
<reference evidence="1" key="1">
    <citation type="submission" date="2018-05" db="EMBL/GenBank/DDBJ databases">
        <authorList>
            <person name="Lanie J.A."/>
            <person name="Ng W.-L."/>
            <person name="Kazmierczak K.M."/>
            <person name="Andrzejewski T.M."/>
            <person name="Davidsen T.M."/>
            <person name="Wayne K.J."/>
            <person name="Tettelin H."/>
            <person name="Glass J.I."/>
            <person name="Rusch D."/>
            <person name="Podicherti R."/>
            <person name="Tsui H.-C.T."/>
            <person name="Winkler M.E."/>
        </authorList>
    </citation>
    <scope>NUCLEOTIDE SEQUENCE</scope>
</reference>
<sequence>MSLRLGLLYEWNREGFHDRPIVKPEG</sequence>
<gene>
    <name evidence="1" type="ORF">METZ01_LOCUS241751</name>
</gene>
<proteinExistence type="predicted"/>
<name>A0A382HPL5_9ZZZZ</name>
<dbReference type="AlphaFoldDB" id="A0A382HPL5"/>
<evidence type="ECO:0000313" key="1">
    <source>
        <dbReference type="EMBL" id="SVB88897.1"/>
    </source>
</evidence>